<feature type="domain" description="TAZ-type" evidence="15">
    <location>
        <begin position="115"/>
        <end position="197"/>
    </location>
</feature>
<dbReference type="EC" id="2.3.1.48" evidence="2"/>
<gene>
    <name evidence="17" type="ORF">DBV15_00484</name>
</gene>
<dbReference type="GO" id="GO:0005634">
    <property type="term" value="C:nucleus"/>
    <property type="evidence" value="ECO:0007669"/>
    <property type="project" value="UniProtKB-SubCell"/>
</dbReference>
<dbReference type="PROSITE" id="PS50135">
    <property type="entry name" value="ZF_ZZ_2"/>
    <property type="match status" value="1"/>
</dbReference>
<accession>A0A4S2JUM0</accession>
<keyword evidence="7" id="KW-0156">Chromatin regulator</keyword>
<evidence type="ECO:0000256" key="9">
    <source>
        <dbReference type="ARBA" id="ARBA00023159"/>
    </source>
</evidence>
<dbReference type="GO" id="GO:0008270">
    <property type="term" value="F:zinc ion binding"/>
    <property type="evidence" value="ECO:0007669"/>
    <property type="project" value="UniProtKB-KW"/>
</dbReference>
<sequence length="227" mass="26365">MFFVQVNKHKHEARAAVSISEHSQFTSFTSRKPLRSQITKRQGWDGWKKISKNMPYTCNNCKSHVETRYHCTVCDDFDLCVNCKDKDGHPHPMEKLGFALDNGSPPADAEQTNPQEPRELSIQRCILSLVHACLCRDANNCRLPSCQKMKRVVMHTKNCRRTTEGRCPICKQLLVLCCYHAKHCQKTKCLVPFCSNIKHMMKQQRSNMQKHAPRQFMQIRRSPYTPD</sequence>
<dbReference type="SUPFAM" id="SSF57933">
    <property type="entry name" value="TAZ domain"/>
    <property type="match status" value="1"/>
</dbReference>
<organism evidence="17 18">
    <name type="scientific">Temnothorax longispinosus</name>
    <dbReference type="NCBI Taxonomy" id="300112"/>
    <lineage>
        <taxon>Eukaryota</taxon>
        <taxon>Metazoa</taxon>
        <taxon>Ecdysozoa</taxon>
        <taxon>Arthropoda</taxon>
        <taxon>Hexapoda</taxon>
        <taxon>Insecta</taxon>
        <taxon>Pterygota</taxon>
        <taxon>Neoptera</taxon>
        <taxon>Endopterygota</taxon>
        <taxon>Hymenoptera</taxon>
        <taxon>Apocrita</taxon>
        <taxon>Aculeata</taxon>
        <taxon>Formicoidea</taxon>
        <taxon>Formicidae</taxon>
        <taxon>Myrmicinae</taxon>
        <taxon>Temnothorax</taxon>
    </lineage>
</organism>
<dbReference type="STRING" id="300112.A0A4S2JUM0"/>
<comment type="catalytic activity">
    <reaction evidence="12">
        <text>L-lysyl-[protein] + acetyl-CoA = N(6)-acetyl-L-lysyl-[protein] + CoA + H(+)</text>
        <dbReference type="Rhea" id="RHEA:45948"/>
        <dbReference type="Rhea" id="RHEA-COMP:9752"/>
        <dbReference type="Rhea" id="RHEA-COMP:10731"/>
        <dbReference type="ChEBI" id="CHEBI:15378"/>
        <dbReference type="ChEBI" id="CHEBI:29969"/>
        <dbReference type="ChEBI" id="CHEBI:57287"/>
        <dbReference type="ChEBI" id="CHEBI:57288"/>
        <dbReference type="ChEBI" id="CHEBI:61930"/>
        <dbReference type="EC" id="2.3.1.48"/>
    </reaction>
</comment>
<evidence type="ECO:0000256" key="5">
    <source>
        <dbReference type="ARBA" id="ARBA00022771"/>
    </source>
</evidence>
<evidence type="ECO:0000256" key="12">
    <source>
        <dbReference type="ARBA" id="ARBA00048017"/>
    </source>
</evidence>
<dbReference type="GO" id="GO:0045944">
    <property type="term" value="P:positive regulation of transcription by RNA polymerase II"/>
    <property type="evidence" value="ECO:0007669"/>
    <property type="project" value="TreeGrafter"/>
</dbReference>
<feature type="domain" description="ZZ-type" evidence="16">
    <location>
        <begin position="53"/>
        <end position="101"/>
    </location>
</feature>
<dbReference type="InterPro" id="IPR013178">
    <property type="entry name" value="Histone_AcTrfase_Rtt109/CBP"/>
</dbReference>
<dbReference type="PROSITE" id="PS50134">
    <property type="entry name" value="ZF_TAZ"/>
    <property type="match status" value="1"/>
</dbReference>
<reference evidence="17 18" key="1">
    <citation type="journal article" date="2019" name="Philos. Trans. R. Soc. Lond., B, Biol. Sci.">
        <title>Ant behaviour and brain gene expression of defending hosts depend on the ecological success of the intruding social parasite.</title>
        <authorList>
            <person name="Kaur R."/>
            <person name="Stoldt M."/>
            <person name="Jongepier E."/>
            <person name="Feldmeyer B."/>
            <person name="Menzel F."/>
            <person name="Bornberg-Bauer E."/>
            <person name="Foitzik S."/>
        </authorList>
    </citation>
    <scope>NUCLEOTIDE SEQUENCE [LARGE SCALE GENOMIC DNA]</scope>
    <source>
        <tissue evidence="17">Whole body</tissue>
    </source>
</reference>
<dbReference type="PANTHER" id="PTHR13808:SF1">
    <property type="entry name" value="HISTONE ACETYLTRANSFERASE"/>
    <property type="match status" value="1"/>
</dbReference>
<dbReference type="Gene3D" id="3.30.60.90">
    <property type="match status" value="1"/>
</dbReference>
<dbReference type="GO" id="GO:0005667">
    <property type="term" value="C:transcription regulator complex"/>
    <property type="evidence" value="ECO:0007669"/>
    <property type="project" value="TreeGrafter"/>
</dbReference>
<dbReference type="PANTHER" id="PTHR13808">
    <property type="entry name" value="CBP/P300-RELATED"/>
    <property type="match status" value="1"/>
</dbReference>
<keyword evidence="4 13" id="KW-0479">Metal-binding</keyword>
<dbReference type="InterPro" id="IPR035898">
    <property type="entry name" value="TAZ_dom_sf"/>
</dbReference>
<dbReference type="GO" id="GO:0003713">
    <property type="term" value="F:transcription coactivator activity"/>
    <property type="evidence" value="ECO:0007669"/>
    <property type="project" value="TreeGrafter"/>
</dbReference>
<dbReference type="InterPro" id="IPR000197">
    <property type="entry name" value="Znf_TAZ"/>
</dbReference>
<keyword evidence="3" id="KW-0808">Transferase</keyword>
<evidence type="ECO:0000313" key="17">
    <source>
        <dbReference type="EMBL" id="TGZ38339.1"/>
    </source>
</evidence>
<dbReference type="PROSITE" id="PS01357">
    <property type="entry name" value="ZF_ZZ_1"/>
    <property type="match status" value="1"/>
</dbReference>
<dbReference type="GO" id="GO:0000123">
    <property type="term" value="C:histone acetyltransferase complex"/>
    <property type="evidence" value="ECO:0007669"/>
    <property type="project" value="TreeGrafter"/>
</dbReference>
<keyword evidence="8" id="KW-0805">Transcription regulation</keyword>
<dbReference type="SMART" id="SM00551">
    <property type="entry name" value="ZnF_TAZ"/>
    <property type="match status" value="1"/>
</dbReference>
<comment type="caution">
    <text evidence="17">The sequence shown here is derived from an EMBL/GenBank/DDBJ whole genome shotgun (WGS) entry which is preliminary data.</text>
</comment>
<evidence type="ECO:0000256" key="3">
    <source>
        <dbReference type="ARBA" id="ARBA00022679"/>
    </source>
</evidence>
<evidence type="ECO:0000256" key="14">
    <source>
        <dbReference type="PROSITE-ProRule" id="PRU00228"/>
    </source>
</evidence>
<feature type="zinc finger region" description="TAZ-type" evidence="13">
    <location>
        <begin position="115"/>
        <end position="197"/>
    </location>
</feature>
<comment type="subcellular location">
    <subcellularLocation>
        <location evidence="1">Nucleus</location>
    </subcellularLocation>
</comment>
<evidence type="ECO:0000259" key="15">
    <source>
        <dbReference type="PROSITE" id="PS50134"/>
    </source>
</evidence>
<dbReference type="Pfam" id="PF00569">
    <property type="entry name" value="ZZ"/>
    <property type="match status" value="1"/>
</dbReference>
<protein>
    <recommendedName>
        <fullName evidence="2">histone acetyltransferase</fullName>
        <ecNumber evidence="2">2.3.1.48</ecNumber>
    </recommendedName>
</protein>
<keyword evidence="11" id="KW-0539">Nucleus</keyword>
<evidence type="ECO:0000256" key="7">
    <source>
        <dbReference type="ARBA" id="ARBA00022853"/>
    </source>
</evidence>
<keyword evidence="10" id="KW-0804">Transcription</keyword>
<dbReference type="EMBL" id="QBLH01003436">
    <property type="protein sequence ID" value="TGZ38339.1"/>
    <property type="molecule type" value="Genomic_DNA"/>
</dbReference>
<evidence type="ECO:0000256" key="10">
    <source>
        <dbReference type="ARBA" id="ARBA00023163"/>
    </source>
</evidence>
<dbReference type="GO" id="GO:0031490">
    <property type="term" value="F:chromatin DNA binding"/>
    <property type="evidence" value="ECO:0007669"/>
    <property type="project" value="TreeGrafter"/>
</dbReference>
<dbReference type="AlphaFoldDB" id="A0A4S2JUM0"/>
<evidence type="ECO:0000313" key="18">
    <source>
        <dbReference type="Proteomes" id="UP000310200"/>
    </source>
</evidence>
<dbReference type="InterPro" id="IPR000433">
    <property type="entry name" value="Znf_ZZ"/>
</dbReference>
<evidence type="ECO:0000256" key="11">
    <source>
        <dbReference type="ARBA" id="ARBA00023242"/>
    </source>
</evidence>
<dbReference type="SUPFAM" id="SSF57850">
    <property type="entry name" value="RING/U-box"/>
    <property type="match status" value="1"/>
</dbReference>
<keyword evidence="9" id="KW-0010">Activator</keyword>
<dbReference type="InterPro" id="IPR043145">
    <property type="entry name" value="Znf_ZZ_sf"/>
</dbReference>
<keyword evidence="6 13" id="KW-0862">Zinc</keyword>
<name>A0A4S2JUM0_9HYME</name>
<dbReference type="SMART" id="SM00291">
    <property type="entry name" value="ZnF_ZZ"/>
    <property type="match status" value="1"/>
</dbReference>
<dbReference type="GO" id="GO:0004402">
    <property type="term" value="F:histone acetyltransferase activity"/>
    <property type="evidence" value="ECO:0007669"/>
    <property type="project" value="InterPro"/>
</dbReference>
<dbReference type="Pfam" id="PF02135">
    <property type="entry name" value="zf-TAZ"/>
    <property type="match status" value="1"/>
</dbReference>
<evidence type="ECO:0000256" key="2">
    <source>
        <dbReference type="ARBA" id="ARBA00013184"/>
    </source>
</evidence>
<dbReference type="Gene3D" id="1.20.1020.10">
    <property type="entry name" value="TAZ domain"/>
    <property type="match status" value="1"/>
</dbReference>
<evidence type="ECO:0000256" key="1">
    <source>
        <dbReference type="ARBA" id="ARBA00004123"/>
    </source>
</evidence>
<evidence type="ECO:0000256" key="4">
    <source>
        <dbReference type="ARBA" id="ARBA00022723"/>
    </source>
</evidence>
<evidence type="ECO:0000256" key="13">
    <source>
        <dbReference type="PROSITE-ProRule" id="PRU00203"/>
    </source>
</evidence>
<evidence type="ECO:0000256" key="6">
    <source>
        <dbReference type="ARBA" id="ARBA00022833"/>
    </source>
</evidence>
<evidence type="ECO:0000256" key="8">
    <source>
        <dbReference type="ARBA" id="ARBA00023015"/>
    </source>
</evidence>
<keyword evidence="5 14" id="KW-0863">Zinc-finger</keyword>
<dbReference type="CDD" id="cd02337">
    <property type="entry name" value="ZZ_CBP"/>
    <property type="match status" value="1"/>
</dbReference>
<dbReference type="FunFam" id="3.30.60.90:FF:000003">
    <property type="entry name" value="E1A binding protein p300"/>
    <property type="match status" value="1"/>
</dbReference>
<evidence type="ECO:0000259" key="16">
    <source>
        <dbReference type="PROSITE" id="PS50135"/>
    </source>
</evidence>
<proteinExistence type="predicted"/>
<keyword evidence="18" id="KW-1185">Reference proteome</keyword>
<dbReference type="Proteomes" id="UP000310200">
    <property type="component" value="Unassembled WGS sequence"/>
</dbReference>